<reference evidence="2 3" key="1">
    <citation type="submission" date="2019-10" db="EMBL/GenBank/DDBJ databases">
        <title>Isolation, Identification of Microvirga thermotolerans HR1, a novel thermophilic bacterium and Comparative Genomics of the genus Microvirga.</title>
        <authorList>
            <person name="Li J."/>
            <person name="Zhang W."/>
            <person name="Lin M."/>
            <person name="Wang J."/>
        </authorList>
    </citation>
    <scope>NUCLEOTIDE SEQUENCE [LARGE SCALE GENOMIC DNA]</scope>
    <source>
        <strain evidence="2 3">HR1</strain>
    </source>
</reference>
<accession>A0A5P9JTC8</accession>
<feature type="chain" id="PRO_5024823417" evidence="1">
    <location>
        <begin position="21"/>
        <end position="130"/>
    </location>
</feature>
<gene>
    <name evidence="2" type="ORF">GDR74_06435</name>
</gene>
<sequence length="130" mass="14168">MRRIVVGAALVLSMAGSAGAETLDRTVKAGSRSAIGGFFGYEVDTCYPSEIPDVKIRQAPSNGSFQIVPYEQVLGKDSRCPGKKVRGLAYVYTPNKGFRGADEVVLDIPWRSTDSGGLTIWSYTYRIRVE</sequence>
<dbReference type="AlphaFoldDB" id="A0A5P9JTC8"/>
<dbReference type="KEGG" id="mico:GDR74_06435"/>
<feature type="signal peptide" evidence="1">
    <location>
        <begin position="1"/>
        <end position="20"/>
    </location>
</feature>
<dbReference type="EMBL" id="CP045423">
    <property type="protein sequence ID" value="QFU15887.1"/>
    <property type="molecule type" value="Genomic_DNA"/>
</dbReference>
<organism evidence="2 3">
    <name type="scientific">Microvirga thermotolerans</name>
    <dbReference type="NCBI Taxonomy" id="2651334"/>
    <lineage>
        <taxon>Bacteria</taxon>
        <taxon>Pseudomonadati</taxon>
        <taxon>Pseudomonadota</taxon>
        <taxon>Alphaproteobacteria</taxon>
        <taxon>Hyphomicrobiales</taxon>
        <taxon>Methylobacteriaceae</taxon>
        <taxon>Microvirga</taxon>
    </lineage>
</organism>
<keyword evidence="3" id="KW-1185">Reference proteome</keyword>
<dbReference type="RefSeq" id="WP_152585532.1">
    <property type="nucleotide sequence ID" value="NZ_CP045423.1"/>
</dbReference>
<name>A0A5P9JTC8_9HYPH</name>
<evidence type="ECO:0000313" key="3">
    <source>
        <dbReference type="Proteomes" id="UP000325614"/>
    </source>
</evidence>
<proteinExistence type="predicted"/>
<protein>
    <submittedName>
        <fullName evidence="2">Uncharacterized protein</fullName>
    </submittedName>
</protein>
<keyword evidence="1" id="KW-0732">Signal</keyword>
<dbReference type="Proteomes" id="UP000325614">
    <property type="component" value="Chromosome"/>
</dbReference>
<evidence type="ECO:0000313" key="2">
    <source>
        <dbReference type="EMBL" id="QFU15887.1"/>
    </source>
</evidence>
<evidence type="ECO:0000256" key="1">
    <source>
        <dbReference type="SAM" id="SignalP"/>
    </source>
</evidence>